<dbReference type="SUPFAM" id="SSF52540">
    <property type="entry name" value="P-loop containing nucleoside triphosphate hydrolases"/>
    <property type="match status" value="1"/>
</dbReference>
<dbReference type="NCBIfam" id="NF006743">
    <property type="entry name" value="PRK09270.1-2"/>
    <property type="match status" value="1"/>
</dbReference>
<accession>A0A344LEF4</accession>
<keyword evidence="2" id="KW-0418">Kinase</keyword>
<dbReference type="InterPro" id="IPR027417">
    <property type="entry name" value="P-loop_NTPase"/>
</dbReference>
<dbReference type="AlphaFoldDB" id="A0A344LEF4"/>
<dbReference type="Pfam" id="PF00485">
    <property type="entry name" value="PRK"/>
    <property type="match status" value="1"/>
</dbReference>
<dbReference type="RefSeq" id="WP_113695480.1">
    <property type="nucleotide sequence ID" value="NZ_CP015163.1"/>
</dbReference>
<protein>
    <submittedName>
        <fullName evidence="2">Nucleoside/nucleotide kinase family protein</fullName>
    </submittedName>
</protein>
<keyword evidence="2" id="KW-0808">Transferase</keyword>
<dbReference type="KEGG" id="aab:A4R43_31510"/>
<organism evidence="2 3">
    <name type="scientific">Amycolatopsis albispora</name>
    <dbReference type="NCBI Taxonomy" id="1804986"/>
    <lineage>
        <taxon>Bacteria</taxon>
        <taxon>Bacillati</taxon>
        <taxon>Actinomycetota</taxon>
        <taxon>Actinomycetes</taxon>
        <taxon>Pseudonocardiales</taxon>
        <taxon>Pseudonocardiaceae</taxon>
        <taxon>Amycolatopsis</taxon>
    </lineage>
</organism>
<dbReference type="PANTHER" id="PTHR10285">
    <property type="entry name" value="URIDINE KINASE"/>
    <property type="match status" value="1"/>
</dbReference>
<sequence length="211" mass="23061">MTSFEDLLARAQGLIKSGERAVLGIVGSPASGKTTLAWGLANALGNRAAVVGMDGFHLAQVELRRLGRTERKGAPDTFDANGYVSLVSRLAAGGETVYAPEFRREIEEPIAGAVAVPPDVPLVITEGNYLLLDEDPWSRIRPLLAEAWFLRPNEDERIERLVTRHRHYGRSLVEAQQRARGSDQRNADLIATTASRADLIVEDMSLANFSL</sequence>
<reference evidence="2 3" key="1">
    <citation type="submission" date="2016-04" db="EMBL/GenBank/DDBJ databases">
        <title>Complete genome sequence and analysis of deep-sea sediment isolate, Amycolatopsis sp. WP1.</title>
        <authorList>
            <person name="Wang H."/>
            <person name="Chen S."/>
            <person name="Wu Q."/>
        </authorList>
    </citation>
    <scope>NUCLEOTIDE SEQUENCE [LARGE SCALE GENOMIC DNA]</scope>
    <source>
        <strain evidence="2 3">WP1</strain>
    </source>
</reference>
<dbReference type="GO" id="GO:0005524">
    <property type="term" value="F:ATP binding"/>
    <property type="evidence" value="ECO:0007669"/>
    <property type="project" value="InterPro"/>
</dbReference>
<dbReference type="Proteomes" id="UP000250434">
    <property type="component" value="Chromosome"/>
</dbReference>
<evidence type="ECO:0000313" key="2">
    <source>
        <dbReference type="EMBL" id="AXB46428.1"/>
    </source>
</evidence>
<dbReference type="PRINTS" id="PR00988">
    <property type="entry name" value="URIDINKINASE"/>
</dbReference>
<evidence type="ECO:0000259" key="1">
    <source>
        <dbReference type="Pfam" id="PF00485"/>
    </source>
</evidence>
<feature type="domain" description="Phosphoribulokinase/uridine kinase" evidence="1">
    <location>
        <begin position="22"/>
        <end position="205"/>
    </location>
</feature>
<evidence type="ECO:0000313" key="3">
    <source>
        <dbReference type="Proteomes" id="UP000250434"/>
    </source>
</evidence>
<dbReference type="EMBL" id="CP015163">
    <property type="protein sequence ID" value="AXB46428.1"/>
    <property type="molecule type" value="Genomic_DNA"/>
</dbReference>
<gene>
    <name evidence="2" type="ORF">A4R43_31510</name>
</gene>
<keyword evidence="3" id="KW-1185">Reference proteome</keyword>
<dbReference type="OrthoDB" id="3192509at2"/>
<dbReference type="GO" id="GO:0016301">
    <property type="term" value="F:kinase activity"/>
    <property type="evidence" value="ECO:0007669"/>
    <property type="project" value="UniProtKB-KW"/>
</dbReference>
<dbReference type="Gene3D" id="3.40.50.300">
    <property type="entry name" value="P-loop containing nucleotide triphosphate hydrolases"/>
    <property type="match status" value="1"/>
</dbReference>
<proteinExistence type="predicted"/>
<dbReference type="InterPro" id="IPR006083">
    <property type="entry name" value="PRK/URK"/>
</dbReference>
<name>A0A344LEF4_9PSEU</name>